<reference evidence="5" key="1">
    <citation type="submission" date="2022-10" db="EMBL/GenBank/DDBJ databases">
        <title>Culturing micro-colonial fungi from biological soil crusts in the Mojave desert and describing Neophaeococcomyces mojavensis, and introducing the new genera and species Taxawa tesnikishii.</title>
        <authorList>
            <person name="Kurbessoian T."/>
            <person name="Stajich J.E."/>
        </authorList>
    </citation>
    <scope>NUCLEOTIDE SEQUENCE</scope>
    <source>
        <strain evidence="5">TK_41</strain>
    </source>
</reference>
<dbReference type="InterPro" id="IPR002110">
    <property type="entry name" value="Ankyrin_rpt"/>
</dbReference>
<protein>
    <recommendedName>
        <fullName evidence="7">Heterokaryon incompatibility domain-containing protein</fullName>
    </recommendedName>
</protein>
<gene>
    <name evidence="5" type="ORF">H2200_009590</name>
</gene>
<dbReference type="Gene3D" id="1.25.40.20">
    <property type="entry name" value="Ankyrin repeat-containing domain"/>
    <property type="match status" value="3"/>
</dbReference>
<keyword evidence="2 3" id="KW-0040">ANK repeat</keyword>
<dbReference type="PANTHER" id="PTHR24198">
    <property type="entry name" value="ANKYRIN REPEAT AND PROTEIN KINASE DOMAIN-CONTAINING PROTEIN"/>
    <property type="match status" value="1"/>
</dbReference>
<keyword evidence="1" id="KW-0677">Repeat</keyword>
<keyword evidence="6" id="KW-1185">Reference proteome</keyword>
<dbReference type="PROSITE" id="PS50088">
    <property type="entry name" value="ANK_REPEAT"/>
    <property type="match status" value="4"/>
</dbReference>
<dbReference type="Pfam" id="PF12796">
    <property type="entry name" value="Ank_2"/>
    <property type="match status" value="3"/>
</dbReference>
<evidence type="ECO:0000256" key="3">
    <source>
        <dbReference type="PROSITE-ProRule" id="PRU00023"/>
    </source>
</evidence>
<feature type="compositionally biased region" description="Basic and acidic residues" evidence="4">
    <location>
        <begin position="561"/>
        <end position="576"/>
    </location>
</feature>
<feature type="repeat" description="ANK" evidence="3">
    <location>
        <begin position="843"/>
        <end position="875"/>
    </location>
</feature>
<evidence type="ECO:0000256" key="2">
    <source>
        <dbReference type="ARBA" id="ARBA00023043"/>
    </source>
</evidence>
<dbReference type="Pfam" id="PF00023">
    <property type="entry name" value="Ank"/>
    <property type="match status" value="1"/>
</dbReference>
<dbReference type="SUPFAM" id="SSF48403">
    <property type="entry name" value="Ankyrin repeat"/>
    <property type="match status" value="1"/>
</dbReference>
<feature type="region of interest" description="Disordered" evidence="4">
    <location>
        <begin position="624"/>
        <end position="644"/>
    </location>
</feature>
<comment type="caution">
    <text evidence="5">The sequence shown here is derived from an EMBL/GenBank/DDBJ whole genome shotgun (WGS) entry which is preliminary data.</text>
</comment>
<proteinExistence type="predicted"/>
<feature type="repeat" description="ANK" evidence="3">
    <location>
        <begin position="994"/>
        <end position="1026"/>
    </location>
</feature>
<evidence type="ECO:0000256" key="1">
    <source>
        <dbReference type="ARBA" id="ARBA00022737"/>
    </source>
</evidence>
<evidence type="ECO:0000313" key="5">
    <source>
        <dbReference type="EMBL" id="KAJ9605741.1"/>
    </source>
</evidence>
<name>A0AA38X2Q3_9EURO</name>
<evidence type="ECO:0000256" key="4">
    <source>
        <dbReference type="SAM" id="MobiDB-lite"/>
    </source>
</evidence>
<evidence type="ECO:0008006" key="7">
    <source>
        <dbReference type="Google" id="ProtNLM"/>
    </source>
</evidence>
<dbReference type="Proteomes" id="UP001172673">
    <property type="component" value="Unassembled WGS sequence"/>
</dbReference>
<accession>A0AA38X2Q3</accession>
<sequence>MTSNITAFDDDKLLEAVEKATKVYKFCPNRIWAAVETSPGHEHELPILFPPQDQRLDYVFGSRRHCNTAQDTHDRCTFDFCEFSLLNFTSVQQRHESRSCADVACSPIIAENIFPEDALHNAAAEGRPTAWHLYGRRIVQPHQRFMAISHVWSDGTGAGKIQDGRVNKCLLNFFREVALELRCEGIWWDTICIPADKAARSLAIQNMQANYERAEATLVHDCFLRDLPWRDAETACLAIVMSPWWSRSWTALELARSPTVKILFKGKRGYVLKDLDDDILCNPQTQRHALLVAIIRRLRMQMITNVDDLLCVLRSRYASWTKDLALISALLVGAAVEPDDEEHVPLEHGLAAIEKAKNVYQQDIFQRVVKQIGSIEYGHLFHNLPTMSDGASWCPARLLSLPPSFSATIHLESHSQSAARADQPPALRVDSNGNVVGFWKIFSASCALPDEYDWRSVHPFIAARIRSSLKQEASHRILVEPSARSIIRALVVKALQKPFKAHSYQFIGSVHFYQPQRLLESAGAIHEITILNRLDSQGPSTSKTKPIAIKQVSTMPVLSKVPREHSDDDSDEERRGWSLQEDDPPLCDEGFRYPDGFYSRPDRLYTTRQENLQEMRWNDIASGQYGREPPWDWTPPEQQQTSQTPLDQDLLLAAKEGMKDAVLHLLHEGADPGEFDEDFRNAFSWAAINGYSEIVELLLDRHRKRLQSAYSSSHRKNNNDKDPTPVVDRWSQFFSDQFDTADVQGRTPLAWASRHGHFYVVQHLLHWYEIDIEAEDHNLWTPLTCAVMGGHTGTAKLLIDLGARIDHIDESGYSLLAVAVKIGSLATAKMLVASGVNVDGLPGKKIPIFIAAETGHGPLLRLLINGGADMYREDEYGSAVHRAARWGNVAALRLLLEAGRGRLDINKPTSFEGDTALHAAINGSSIWSTHHSFPMPKGREEVIRLLLDTERIDVNARRQDMNTPLHIAASYGDDTVLDLLLGTGRADINATNNNEETPLYFAAAYNKENAVRKLLRVGADANIRCLPTKSSAAKTPLVVAQERKYDAIVDLLKPHTSISNRIRAPFEKIWAPTATASGTRLDRYENYGL</sequence>
<evidence type="ECO:0000313" key="6">
    <source>
        <dbReference type="Proteomes" id="UP001172673"/>
    </source>
</evidence>
<feature type="compositionally biased region" description="Low complexity" evidence="4">
    <location>
        <begin position="634"/>
        <end position="644"/>
    </location>
</feature>
<dbReference type="PANTHER" id="PTHR24198:SF165">
    <property type="entry name" value="ANKYRIN REPEAT-CONTAINING PROTEIN-RELATED"/>
    <property type="match status" value="1"/>
</dbReference>
<dbReference type="InterPro" id="IPR036770">
    <property type="entry name" value="Ankyrin_rpt-contain_sf"/>
</dbReference>
<dbReference type="SMART" id="SM00248">
    <property type="entry name" value="ANK"/>
    <property type="match status" value="10"/>
</dbReference>
<dbReference type="AlphaFoldDB" id="A0AA38X2Q3"/>
<dbReference type="PROSITE" id="PS50297">
    <property type="entry name" value="ANK_REP_REGION"/>
    <property type="match status" value="2"/>
</dbReference>
<feature type="repeat" description="ANK" evidence="3">
    <location>
        <begin position="778"/>
        <end position="810"/>
    </location>
</feature>
<feature type="region of interest" description="Disordered" evidence="4">
    <location>
        <begin position="556"/>
        <end position="585"/>
    </location>
</feature>
<dbReference type="EMBL" id="JAPDRK010000015">
    <property type="protein sequence ID" value="KAJ9605741.1"/>
    <property type="molecule type" value="Genomic_DNA"/>
</dbReference>
<organism evidence="5 6">
    <name type="scientific">Cladophialophora chaetospira</name>
    <dbReference type="NCBI Taxonomy" id="386627"/>
    <lineage>
        <taxon>Eukaryota</taxon>
        <taxon>Fungi</taxon>
        <taxon>Dikarya</taxon>
        <taxon>Ascomycota</taxon>
        <taxon>Pezizomycotina</taxon>
        <taxon>Eurotiomycetes</taxon>
        <taxon>Chaetothyriomycetidae</taxon>
        <taxon>Chaetothyriales</taxon>
        <taxon>Herpotrichiellaceae</taxon>
        <taxon>Cladophialophora</taxon>
    </lineage>
</organism>
<feature type="repeat" description="ANK" evidence="3">
    <location>
        <begin position="960"/>
        <end position="984"/>
    </location>
</feature>